<evidence type="ECO:0000313" key="4">
    <source>
        <dbReference type="EMBL" id="KIM88852.1"/>
    </source>
</evidence>
<feature type="compositionally biased region" description="Polar residues" evidence="1">
    <location>
        <begin position="252"/>
        <end position="275"/>
    </location>
</feature>
<feature type="chain" id="PRO_5002162557" description="Mid2 domain-containing protein" evidence="3">
    <location>
        <begin position="18"/>
        <end position="284"/>
    </location>
</feature>
<evidence type="ECO:0000256" key="1">
    <source>
        <dbReference type="SAM" id="MobiDB-lite"/>
    </source>
</evidence>
<organism evidence="4 5">
    <name type="scientific">Piloderma croceum (strain F 1598)</name>
    <dbReference type="NCBI Taxonomy" id="765440"/>
    <lineage>
        <taxon>Eukaryota</taxon>
        <taxon>Fungi</taxon>
        <taxon>Dikarya</taxon>
        <taxon>Basidiomycota</taxon>
        <taxon>Agaricomycotina</taxon>
        <taxon>Agaricomycetes</taxon>
        <taxon>Agaricomycetidae</taxon>
        <taxon>Atheliales</taxon>
        <taxon>Atheliaceae</taxon>
        <taxon>Piloderma</taxon>
    </lineage>
</organism>
<sequence>MKIKLVLVATLLQAVLAIPFANKPDLKRQSLPGLLGLDPSETSQPNSTATSSNSKSQSTDAGGGGIFSGLILTDNTPTRTKTSVAHSTVTPTSITKGQPTSSTTSASTPTPASTNTANNIQADASSGDSKTWKVVGVAVISVIAVALGITCVIFWDRGTRFVQEALFGKKKTEGVEDFVPDWEKRSWEVKLAEDNRRYPAVPSESQDALVRAPSTLSHISDEDDKRHPFPLRPGPVPVPVFVDFVSPNTQGIGTSENRSYSSMTTAGLQRQNSRAAQDAYTAYT</sequence>
<accession>A0A0C3CGH2</accession>
<feature type="signal peptide" evidence="3">
    <location>
        <begin position="1"/>
        <end position="17"/>
    </location>
</feature>
<keyword evidence="2" id="KW-0812">Transmembrane</keyword>
<dbReference type="OrthoDB" id="3266475at2759"/>
<feature type="transmembrane region" description="Helical" evidence="2">
    <location>
        <begin position="134"/>
        <end position="155"/>
    </location>
</feature>
<evidence type="ECO:0008006" key="6">
    <source>
        <dbReference type="Google" id="ProtNLM"/>
    </source>
</evidence>
<dbReference type="HOGENOM" id="CLU_980443_0_0_1"/>
<feature type="region of interest" description="Disordered" evidence="1">
    <location>
        <begin position="81"/>
        <end position="126"/>
    </location>
</feature>
<keyword evidence="2" id="KW-0472">Membrane</keyword>
<dbReference type="AlphaFoldDB" id="A0A0C3CGH2"/>
<feature type="compositionally biased region" description="Low complexity" evidence="1">
    <location>
        <begin position="99"/>
        <end position="119"/>
    </location>
</feature>
<feature type="region of interest" description="Disordered" evidence="1">
    <location>
        <begin position="252"/>
        <end position="284"/>
    </location>
</feature>
<feature type="region of interest" description="Disordered" evidence="1">
    <location>
        <begin position="31"/>
        <end position="61"/>
    </location>
</feature>
<evidence type="ECO:0000256" key="2">
    <source>
        <dbReference type="SAM" id="Phobius"/>
    </source>
</evidence>
<protein>
    <recommendedName>
        <fullName evidence="6">Mid2 domain-containing protein</fullName>
    </recommendedName>
</protein>
<dbReference type="Proteomes" id="UP000054166">
    <property type="component" value="Unassembled WGS sequence"/>
</dbReference>
<keyword evidence="3" id="KW-0732">Signal</keyword>
<feature type="compositionally biased region" description="Low complexity" evidence="1">
    <location>
        <begin position="47"/>
        <end position="59"/>
    </location>
</feature>
<name>A0A0C3CGH2_PILCF</name>
<keyword evidence="5" id="KW-1185">Reference proteome</keyword>
<feature type="compositionally biased region" description="Polar residues" evidence="1">
    <location>
        <begin position="81"/>
        <end position="98"/>
    </location>
</feature>
<proteinExistence type="predicted"/>
<evidence type="ECO:0000313" key="5">
    <source>
        <dbReference type="Proteomes" id="UP000054166"/>
    </source>
</evidence>
<reference evidence="4 5" key="1">
    <citation type="submission" date="2014-04" db="EMBL/GenBank/DDBJ databases">
        <authorList>
            <consortium name="DOE Joint Genome Institute"/>
            <person name="Kuo A."/>
            <person name="Tarkka M."/>
            <person name="Buscot F."/>
            <person name="Kohler A."/>
            <person name="Nagy L.G."/>
            <person name="Floudas D."/>
            <person name="Copeland A."/>
            <person name="Barry K.W."/>
            <person name="Cichocki N."/>
            <person name="Veneault-Fourrey C."/>
            <person name="LaButti K."/>
            <person name="Lindquist E.A."/>
            <person name="Lipzen A."/>
            <person name="Lundell T."/>
            <person name="Morin E."/>
            <person name="Murat C."/>
            <person name="Sun H."/>
            <person name="Tunlid A."/>
            <person name="Henrissat B."/>
            <person name="Grigoriev I.V."/>
            <person name="Hibbett D.S."/>
            <person name="Martin F."/>
            <person name="Nordberg H.P."/>
            <person name="Cantor M.N."/>
            <person name="Hua S.X."/>
        </authorList>
    </citation>
    <scope>NUCLEOTIDE SEQUENCE [LARGE SCALE GENOMIC DNA]</scope>
    <source>
        <strain evidence="4 5">F 1598</strain>
    </source>
</reference>
<keyword evidence="2" id="KW-1133">Transmembrane helix</keyword>
<reference evidence="5" key="2">
    <citation type="submission" date="2015-01" db="EMBL/GenBank/DDBJ databases">
        <title>Evolutionary Origins and Diversification of the Mycorrhizal Mutualists.</title>
        <authorList>
            <consortium name="DOE Joint Genome Institute"/>
            <consortium name="Mycorrhizal Genomics Consortium"/>
            <person name="Kohler A."/>
            <person name="Kuo A."/>
            <person name="Nagy L.G."/>
            <person name="Floudas D."/>
            <person name="Copeland A."/>
            <person name="Barry K.W."/>
            <person name="Cichocki N."/>
            <person name="Veneault-Fourrey C."/>
            <person name="LaButti K."/>
            <person name="Lindquist E.A."/>
            <person name="Lipzen A."/>
            <person name="Lundell T."/>
            <person name="Morin E."/>
            <person name="Murat C."/>
            <person name="Riley R."/>
            <person name="Ohm R."/>
            <person name="Sun H."/>
            <person name="Tunlid A."/>
            <person name="Henrissat B."/>
            <person name="Grigoriev I.V."/>
            <person name="Hibbett D.S."/>
            <person name="Martin F."/>
        </authorList>
    </citation>
    <scope>NUCLEOTIDE SEQUENCE [LARGE SCALE GENOMIC DNA]</scope>
    <source>
        <strain evidence="5">F 1598</strain>
    </source>
</reference>
<evidence type="ECO:0000256" key="3">
    <source>
        <dbReference type="SAM" id="SignalP"/>
    </source>
</evidence>
<dbReference type="InParanoid" id="A0A0C3CGH2"/>
<dbReference type="EMBL" id="KN832976">
    <property type="protein sequence ID" value="KIM88852.1"/>
    <property type="molecule type" value="Genomic_DNA"/>
</dbReference>
<gene>
    <name evidence="4" type="ORF">PILCRDRAFT_813840</name>
</gene>